<feature type="transmembrane region" description="Helical" evidence="1">
    <location>
        <begin position="114"/>
        <end position="132"/>
    </location>
</feature>
<evidence type="ECO:0000313" key="2">
    <source>
        <dbReference type="EMBL" id="KJV07033.1"/>
    </source>
</evidence>
<reference evidence="3" key="1">
    <citation type="submission" date="2015-03" db="EMBL/GenBank/DDBJ databases">
        <title>Draft genome sequence of a novel methanotroph (Sn10-6) isolated from flooded ricefield rhizosphere in India.</title>
        <authorList>
            <person name="Pandit P.S."/>
            <person name="Pore S.D."/>
            <person name="Arora P."/>
            <person name="Kapse N.G."/>
            <person name="Dhakephalkar P.K."/>
            <person name="Rahalkar M.C."/>
        </authorList>
    </citation>
    <scope>NUCLEOTIDE SEQUENCE [LARGE SCALE GENOMIC DNA]</scope>
    <source>
        <strain evidence="3">Sn10-6</strain>
    </source>
</reference>
<keyword evidence="1" id="KW-0472">Membrane</keyword>
<dbReference type="AlphaFoldDB" id="A0A0F3IKF9"/>
<organism evidence="2 3">
    <name type="scientific">Methylocucumis oryzae</name>
    <dbReference type="NCBI Taxonomy" id="1632867"/>
    <lineage>
        <taxon>Bacteria</taxon>
        <taxon>Pseudomonadati</taxon>
        <taxon>Pseudomonadota</taxon>
        <taxon>Gammaproteobacteria</taxon>
        <taxon>Methylococcales</taxon>
        <taxon>Methylococcaceae</taxon>
        <taxon>Methylocucumis</taxon>
    </lineage>
</organism>
<dbReference type="EMBL" id="LAJX01000066">
    <property type="protein sequence ID" value="KJV07033.1"/>
    <property type="molecule type" value="Genomic_DNA"/>
</dbReference>
<name>A0A0F3IKF9_9GAMM</name>
<keyword evidence="3" id="KW-1185">Reference proteome</keyword>
<dbReference type="RefSeq" id="WP_045778738.1">
    <property type="nucleotide sequence ID" value="NZ_LAJX01000066.1"/>
</dbReference>
<keyword evidence="1" id="KW-0812">Transmembrane</keyword>
<protein>
    <submittedName>
        <fullName evidence="2">Uncharacterized protein</fullName>
    </submittedName>
</protein>
<evidence type="ECO:0000256" key="1">
    <source>
        <dbReference type="SAM" id="Phobius"/>
    </source>
</evidence>
<comment type="caution">
    <text evidence="2">The sequence shown here is derived from an EMBL/GenBank/DDBJ whole genome shotgun (WGS) entry which is preliminary data.</text>
</comment>
<dbReference type="Proteomes" id="UP000033684">
    <property type="component" value="Unassembled WGS sequence"/>
</dbReference>
<reference evidence="2 3" key="2">
    <citation type="journal article" date="2016" name="Microb. Ecol.">
        <title>Genome Characteristics of a Novel Type I Methanotroph (Sn10-6) Isolated from a Flooded Indian Rice Field.</title>
        <authorList>
            <person name="Rahalkar M.C."/>
            <person name="Pandit P.S."/>
            <person name="Dhakephalkar P.K."/>
            <person name="Pore S."/>
            <person name="Arora P."/>
            <person name="Kapse N."/>
        </authorList>
    </citation>
    <scope>NUCLEOTIDE SEQUENCE [LARGE SCALE GENOMIC DNA]</scope>
    <source>
        <strain evidence="2 3">Sn10-6</strain>
    </source>
</reference>
<evidence type="ECO:0000313" key="3">
    <source>
        <dbReference type="Proteomes" id="UP000033684"/>
    </source>
</evidence>
<sequence length="133" mass="15407">MNINNTRLPIKVATILALVVYILYAPLDFLHHIATIAHVIYEFIASIIEHFLDKALGLSKFHSQLIVFYSSLAIGIFIAYRCWQYLSRNAWRWFFAIQISLMQSWEQRNLLSKIKWLAIQTGVVLGLIIITLS</sequence>
<feature type="transmembrane region" description="Helical" evidence="1">
    <location>
        <begin position="12"/>
        <end position="41"/>
    </location>
</feature>
<keyword evidence="1" id="KW-1133">Transmembrane helix</keyword>
<feature type="transmembrane region" description="Helical" evidence="1">
    <location>
        <begin position="61"/>
        <end position="83"/>
    </location>
</feature>
<accession>A0A0F3IKF9</accession>
<dbReference type="OrthoDB" id="5570278at2"/>
<gene>
    <name evidence="2" type="ORF">VZ94_07355</name>
</gene>
<proteinExistence type="predicted"/>